<dbReference type="AlphaFoldDB" id="A0AAN6EKE1"/>
<dbReference type="InterPro" id="IPR005828">
    <property type="entry name" value="MFS_sugar_transport-like"/>
</dbReference>
<name>A0AAN6EKE1_EXODE</name>
<feature type="transmembrane region" description="Helical" evidence="7">
    <location>
        <begin position="442"/>
        <end position="462"/>
    </location>
</feature>
<feature type="transmembrane region" description="Helical" evidence="7">
    <location>
        <begin position="351"/>
        <end position="373"/>
    </location>
</feature>
<evidence type="ECO:0000313" key="10">
    <source>
        <dbReference type="Proteomes" id="UP001161757"/>
    </source>
</evidence>
<comment type="caution">
    <text evidence="9">The sequence shown here is derived from an EMBL/GenBank/DDBJ whole genome shotgun (WGS) entry which is preliminary data.</text>
</comment>
<evidence type="ECO:0000256" key="7">
    <source>
        <dbReference type="SAM" id="Phobius"/>
    </source>
</evidence>
<dbReference type="NCBIfam" id="TIGR00887">
    <property type="entry name" value="2A0109"/>
    <property type="match status" value="1"/>
</dbReference>
<evidence type="ECO:0000256" key="5">
    <source>
        <dbReference type="ARBA" id="ARBA00022989"/>
    </source>
</evidence>
<feature type="transmembrane region" description="Helical" evidence="7">
    <location>
        <begin position="73"/>
        <end position="93"/>
    </location>
</feature>
<dbReference type="GO" id="GO:0006817">
    <property type="term" value="P:phosphate ion transport"/>
    <property type="evidence" value="ECO:0007669"/>
    <property type="project" value="UniProtKB-KW"/>
</dbReference>
<dbReference type="Gene3D" id="1.20.1250.20">
    <property type="entry name" value="MFS general substrate transporter like domains"/>
    <property type="match status" value="2"/>
</dbReference>
<evidence type="ECO:0000256" key="1">
    <source>
        <dbReference type="ARBA" id="ARBA00004141"/>
    </source>
</evidence>
<dbReference type="SUPFAM" id="SSF103473">
    <property type="entry name" value="MFS general substrate transporter"/>
    <property type="match status" value="1"/>
</dbReference>
<keyword evidence="5 7" id="KW-1133">Transmembrane helix</keyword>
<feature type="transmembrane region" description="Helical" evidence="7">
    <location>
        <begin position="215"/>
        <end position="233"/>
    </location>
</feature>
<protein>
    <submittedName>
        <fullName evidence="9">Inorganic phosphate transporter pho84</fullName>
    </submittedName>
</protein>
<dbReference type="EMBL" id="JAJGCB010000032">
    <property type="protein sequence ID" value="KAJ8986749.1"/>
    <property type="molecule type" value="Genomic_DNA"/>
</dbReference>
<keyword evidence="3" id="KW-0592">Phosphate transport</keyword>
<feature type="domain" description="Major facilitator superfamily (MFS) profile" evidence="8">
    <location>
        <begin position="31"/>
        <end position="500"/>
    </location>
</feature>
<feature type="transmembrane region" description="Helical" evidence="7">
    <location>
        <begin position="409"/>
        <end position="430"/>
    </location>
</feature>
<reference evidence="9" key="1">
    <citation type="submission" date="2023-01" db="EMBL/GenBank/DDBJ databases">
        <title>Exophiala dermititidis isolated from Cystic Fibrosis Patient.</title>
        <authorList>
            <person name="Kurbessoian T."/>
            <person name="Crocker A."/>
            <person name="Murante D."/>
            <person name="Hogan D.A."/>
            <person name="Stajich J.E."/>
        </authorList>
    </citation>
    <scope>NUCLEOTIDE SEQUENCE</scope>
    <source>
        <strain evidence="9">Ex8</strain>
    </source>
</reference>
<dbReference type="Pfam" id="PF00083">
    <property type="entry name" value="Sugar_tr"/>
    <property type="match status" value="1"/>
</dbReference>
<keyword evidence="4 7" id="KW-0812">Transmembrane</keyword>
<dbReference type="PROSITE" id="PS00217">
    <property type="entry name" value="SUGAR_TRANSPORT_2"/>
    <property type="match status" value="1"/>
</dbReference>
<dbReference type="PROSITE" id="PS50850">
    <property type="entry name" value="MFS"/>
    <property type="match status" value="1"/>
</dbReference>
<dbReference type="CDD" id="cd17364">
    <property type="entry name" value="MFS_PhT"/>
    <property type="match status" value="1"/>
</dbReference>
<keyword evidence="6 7" id="KW-0472">Membrane</keyword>
<feature type="transmembrane region" description="Helical" evidence="7">
    <location>
        <begin position="474"/>
        <end position="496"/>
    </location>
</feature>
<feature type="transmembrane region" description="Helical" evidence="7">
    <location>
        <begin position="164"/>
        <end position="191"/>
    </location>
</feature>
<accession>A0AAN6EKE1</accession>
<comment type="subcellular location">
    <subcellularLocation>
        <location evidence="1">Membrane</location>
        <topology evidence="1">Multi-pass membrane protein</topology>
    </subcellularLocation>
</comment>
<feature type="transmembrane region" description="Helical" evidence="7">
    <location>
        <begin position="100"/>
        <end position="118"/>
    </location>
</feature>
<evidence type="ECO:0000256" key="6">
    <source>
        <dbReference type="ARBA" id="ARBA00023136"/>
    </source>
</evidence>
<gene>
    <name evidence="9" type="primary">PHO84</name>
    <name evidence="9" type="ORF">HRR80_009197</name>
</gene>
<evidence type="ECO:0000256" key="2">
    <source>
        <dbReference type="ARBA" id="ARBA00022448"/>
    </source>
</evidence>
<proteinExistence type="predicted"/>
<dbReference type="PANTHER" id="PTHR24064">
    <property type="entry name" value="SOLUTE CARRIER FAMILY 22 MEMBER"/>
    <property type="match status" value="1"/>
</dbReference>
<sequence>MLLFADFQDFFRRKSLAEVDRAPVGFSHLRAVLVAGTGFFTDAYDLFSANFITAIIGLVYFPGHKIPTSADTAIKLSTTAGAVIGQVIFGWLADKLGRKRMYGLELIIILVGTFGQTITGQGPALSFLGPLIFWRVVMGIGVGGDYPLSSVITSEFATVKWRGALMNAVFAMQGFGNLAAALVSFVCVVASKDALLPAATPAQCDERCQIAADKMWRSIVAFGTVPALAAVYFRLTIPETPRYTADITLDVEKAKADVRAYLRGKRQGQAEEGHAYVAETRRKNEAPKATWSEFFTHFRQWRHGKILLGTAGSWFFIDVAFWGLGLNNSAILGAIGYASSKNVYDNLYNTAVGNLILAVAGNIPGYWVSVALIDTIGRKPIQMASFIILTILFCVIGFAYHSLSSHTLLALYVLCQFFSNFGANSTTFIVPGEVYPTRFRSTAHGISAAAGKVGAVLAQALIGPLRNKTGTNKWLNHVMEIFALFMLCGVFTTLLIPETKRQTLEELAERYHGDRESIDASPTEDMVITKEK</sequence>
<evidence type="ECO:0000313" key="9">
    <source>
        <dbReference type="EMBL" id="KAJ8986749.1"/>
    </source>
</evidence>
<evidence type="ECO:0000256" key="3">
    <source>
        <dbReference type="ARBA" id="ARBA00022592"/>
    </source>
</evidence>
<feature type="transmembrane region" description="Helical" evidence="7">
    <location>
        <begin position="385"/>
        <end position="403"/>
    </location>
</feature>
<dbReference type="InterPro" id="IPR004738">
    <property type="entry name" value="Phos_permease"/>
</dbReference>
<organism evidence="9 10">
    <name type="scientific">Exophiala dermatitidis</name>
    <name type="common">Black yeast-like fungus</name>
    <name type="synonym">Wangiella dermatitidis</name>
    <dbReference type="NCBI Taxonomy" id="5970"/>
    <lineage>
        <taxon>Eukaryota</taxon>
        <taxon>Fungi</taxon>
        <taxon>Dikarya</taxon>
        <taxon>Ascomycota</taxon>
        <taxon>Pezizomycotina</taxon>
        <taxon>Eurotiomycetes</taxon>
        <taxon>Chaetothyriomycetidae</taxon>
        <taxon>Chaetothyriales</taxon>
        <taxon>Herpotrichiellaceae</taxon>
        <taxon>Exophiala</taxon>
    </lineage>
</organism>
<dbReference type="InterPro" id="IPR036259">
    <property type="entry name" value="MFS_trans_sf"/>
</dbReference>
<dbReference type="Proteomes" id="UP001161757">
    <property type="component" value="Unassembled WGS sequence"/>
</dbReference>
<feature type="transmembrane region" description="Helical" evidence="7">
    <location>
        <begin position="43"/>
        <end position="61"/>
    </location>
</feature>
<evidence type="ECO:0000259" key="8">
    <source>
        <dbReference type="PROSITE" id="PS50850"/>
    </source>
</evidence>
<dbReference type="GO" id="GO:0005315">
    <property type="term" value="F:phosphate transmembrane transporter activity"/>
    <property type="evidence" value="ECO:0007669"/>
    <property type="project" value="InterPro"/>
</dbReference>
<evidence type="ECO:0000256" key="4">
    <source>
        <dbReference type="ARBA" id="ARBA00022692"/>
    </source>
</evidence>
<keyword evidence="2" id="KW-0813">Transport</keyword>
<dbReference type="InterPro" id="IPR020846">
    <property type="entry name" value="MFS_dom"/>
</dbReference>
<feature type="transmembrane region" description="Helical" evidence="7">
    <location>
        <begin position="124"/>
        <end position="143"/>
    </location>
</feature>
<dbReference type="InterPro" id="IPR005829">
    <property type="entry name" value="Sugar_transporter_CS"/>
</dbReference>
<dbReference type="GO" id="GO:0016020">
    <property type="term" value="C:membrane"/>
    <property type="evidence" value="ECO:0007669"/>
    <property type="project" value="UniProtKB-SubCell"/>
</dbReference>